<protein>
    <submittedName>
        <fullName evidence="4">Vancomycin resistance protein VanJ</fullName>
    </submittedName>
</protein>
<name>A0A239M7D0_9ACTN</name>
<dbReference type="AlphaFoldDB" id="A0A239M7D0"/>
<keyword evidence="5" id="KW-1185">Reference proteome</keyword>
<keyword evidence="2" id="KW-0472">Membrane</keyword>
<evidence type="ECO:0000313" key="5">
    <source>
        <dbReference type="Proteomes" id="UP000198318"/>
    </source>
</evidence>
<accession>A0A239M7D0</accession>
<sequence length="396" mass="41761">MSWNPPAVTGEPAVTDAPVVTDEPAVTGEHSQTMTRVATADTGQAATGRPDTGPADRRAAVRRTARRAIRLVSRPGPWKRGPVLSALALLLALLMLLHAKIPNRGMNIGSLVETVLPWFGLFVPVLLGAALWRCSATAVVALALPVAVWLNLFGGLLGDRSHPGGDLVVVSHNVGAGNADPVGTARALAASGADVLALQELTEQAKGTYERELAEAYPHHTVRGTVGLWSKLPLSDTRPVDIKMDAGPLGEAKPVEAKMTYDRAFRTTVATDHGPLAVYVAHLGSVRVNPRAGFWTTHRNRGVQALGEAVASERNPRKVLLGDLNGTLDDRAFDALTSRMSSAQVEAGDGFGFTWPAALPMVRIDQILVGGVHARSAWSLPPTGSDHLPVAAAIGW</sequence>
<dbReference type="SUPFAM" id="SSF56219">
    <property type="entry name" value="DNase I-like"/>
    <property type="match status" value="1"/>
</dbReference>
<dbReference type="EMBL" id="FZOR01000026">
    <property type="protein sequence ID" value="SNT38655.1"/>
    <property type="molecule type" value="Genomic_DNA"/>
</dbReference>
<feature type="domain" description="Endonuclease/exonuclease/phosphatase" evidence="3">
    <location>
        <begin position="170"/>
        <end position="387"/>
    </location>
</feature>
<dbReference type="InterPro" id="IPR005135">
    <property type="entry name" value="Endo/exonuclease/phosphatase"/>
</dbReference>
<feature type="transmembrane region" description="Helical" evidence="2">
    <location>
        <begin position="111"/>
        <end position="132"/>
    </location>
</feature>
<dbReference type="Pfam" id="PF03372">
    <property type="entry name" value="Exo_endo_phos"/>
    <property type="match status" value="1"/>
</dbReference>
<feature type="region of interest" description="Disordered" evidence="1">
    <location>
        <begin position="25"/>
        <end position="59"/>
    </location>
</feature>
<keyword evidence="2" id="KW-1133">Transmembrane helix</keyword>
<reference evidence="4 5" key="1">
    <citation type="submission" date="2017-06" db="EMBL/GenBank/DDBJ databases">
        <authorList>
            <person name="Kim H.J."/>
            <person name="Triplett B.A."/>
        </authorList>
    </citation>
    <scope>NUCLEOTIDE SEQUENCE [LARGE SCALE GENOMIC DNA]</scope>
    <source>
        <strain evidence="4 5">DSM 44715</strain>
    </source>
</reference>
<keyword evidence="2" id="KW-0812">Transmembrane</keyword>
<dbReference type="GO" id="GO:0003824">
    <property type="term" value="F:catalytic activity"/>
    <property type="evidence" value="ECO:0007669"/>
    <property type="project" value="InterPro"/>
</dbReference>
<proteinExistence type="predicted"/>
<feature type="transmembrane region" description="Helical" evidence="2">
    <location>
        <begin position="81"/>
        <end position="99"/>
    </location>
</feature>
<evidence type="ECO:0000259" key="3">
    <source>
        <dbReference type="Pfam" id="PF03372"/>
    </source>
</evidence>
<dbReference type="Gene3D" id="3.60.10.10">
    <property type="entry name" value="Endonuclease/exonuclease/phosphatase"/>
    <property type="match status" value="1"/>
</dbReference>
<evidence type="ECO:0000256" key="2">
    <source>
        <dbReference type="SAM" id="Phobius"/>
    </source>
</evidence>
<feature type="compositionally biased region" description="Polar residues" evidence="1">
    <location>
        <begin position="29"/>
        <end position="45"/>
    </location>
</feature>
<dbReference type="InterPro" id="IPR036691">
    <property type="entry name" value="Endo/exonu/phosph_ase_sf"/>
</dbReference>
<organism evidence="4 5">
    <name type="scientific">Actinomadura meyerae</name>
    <dbReference type="NCBI Taxonomy" id="240840"/>
    <lineage>
        <taxon>Bacteria</taxon>
        <taxon>Bacillati</taxon>
        <taxon>Actinomycetota</taxon>
        <taxon>Actinomycetes</taxon>
        <taxon>Streptosporangiales</taxon>
        <taxon>Thermomonosporaceae</taxon>
        <taxon>Actinomadura</taxon>
    </lineage>
</organism>
<evidence type="ECO:0000256" key="1">
    <source>
        <dbReference type="SAM" id="MobiDB-lite"/>
    </source>
</evidence>
<feature type="transmembrane region" description="Helical" evidence="2">
    <location>
        <begin position="138"/>
        <end position="157"/>
    </location>
</feature>
<gene>
    <name evidence="4" type="ORF">SAMN05443665_102674</name>
</gene>
<evidence type="ECO:0000313" key="4">
    <source>
        <dbReference type="EMBL" id="SNT38655.1"/>
    </source>
</evidence>
<dbReference type="Proteomes" id="UP000198318">
    <property type="component" value="Unassembled WGS sequence"/>
</dbReference>